<dbReference type="Proteomes" id="UP000776164">
    <property type="component" value="Unassembled WGS sequence"/>
</dbReference>
<dbReference type="EMBL" id="JAFBBU010000001">
    <property type="protein sequence ID" value="MBM7472311.1"/>
    <property type="molecule type" value="Genomic_DNA"/>
</dbReference>
<accession>A0ABS2L5Y8</accession>
<dbReference type="SUPFAM" id="SSF51735">
    <property type="entry name" value="NAD(P)-binding Rossmann-fold domains"/>
    <property type="match status" value="2"/>
</dbReference>
<dbReference type="PANTHER" id="PTHR43162">
    <property type="match status" value="1"/>
</dbReference>
<protein>
    <recommendedName>
        <fullName evidence="3">NAD(P)-binding domain-containing protein</fullName>
    </recommendedName>
</protein>
<dbReference type="InterPro" id="IPR036291">
    <property type="entry name" value="NAD(P)-bd_dom_sf"/>
</dbReference>
<dbReference type="Gene3D" id="3.90.25.10">
    <property type="entry name" value="UDP-galactose 4-epimerase, domain 1"/>
    <property type="match status" value="1"/>
</dbReference>
<proteinExistence type="predicted"/>
<gene>
    <name evidence="1" type="ORF">JOE66_001945</name>
</gene>
<evidence type="ECO:0008006" key="3">
    <source>
        <dbReference type="Google" id="ProtNLM"/>
    </source>
</evidence>
<reference evidence="1 2" key="1">
    <citation type="submission" date="2021-01" db="EMBL/GenBank/DDBJ databases">
        <title>Sequencing the genomes of 1000 actinobacteria strains.</title>
        <authorList>
            <person name="Klenk H.-P."/>
        </authorList>
    </citation>
    <scope>NUCLEOTIDE SEQUENCE [LARGE SCALE GENOMIC DNA]</scope>
    <source>
        <strain evidence="1 2">DSM 13057</strain>
    </source>
</reference>
<evidence type="ECO:0000313" key="1">
    <source>
        <dbReference type="EMBL" id="MBM7472311.1"/>
    </source>
</evidence>
<name>A0ABS2L5Y8_9MICO</name>
<keyword evidence="2" id="KW-1185">Reference proteome</keyword>
<comment type="caution">
    <text evidence="1">The sequence shown here is derived from an EMBL/GenBank/DDBJ whole genome shotgun (WGS) entry which is preliminary data.</text>
</comment>
<dbReference type="PANTHER" id="PTHR43162:SF1">
    <property type="entry name" value="PRESTALK A DIFFERENTIATION PROTEIN A"/>
    <property type="match status" value="1"/>
</dbReference>
<sequence>MSELLAIAEEESVEKAVLLSARGVEFLTDGAVARAEQALRAGLVPWTILRPSHFAQNFTEAMFAPIDGYVHAPVGAGAEPFVDIEDLAEVAAFVLTHAGWGREVVDISGLAAPTFVEAVQMLSDSAGERYEYVSDAPEQHAERLRSDGTPEGYITWRMAMLGGIRRGDDAYLSTGVARVLGRPATTFQDWLVREHTPRFAPPEEIAQIIGRLVSDAAASIVGDDIVVDGGTVPAI</sequence>
<dbReference type="Gene3D" id="3.40.50.720">
    <property type="entry name" value="NAD(P)-binding Rossmann-like Domain"/>
    <property type="match status" value="1"/>
</dbReference>
<organism evidence="1 2">
    <name type="scientific">Subtercola frigoramans</name>
    <dbReference type="NCBI Taxonomy" id="120298"/>
    <lineage>
        <taxon>Bacteria</taxon>
        <taxon>Bacillati</taxon>
        <taxon>Actinomycetota</taxon>
        <taxon>Actinomycetes</taxon>
        <taxon>Micrococcales</taxon>
        <taxon>Microbacteriaceae</taxon>
        <taxon>Subtercola</taxon>
    </lineage>
</organism>
<dbReference type="InterPro" id="IPR051604">
    <property type="entry name" value="Ergot_Alk_Oxidoreductase"/>
</dbReference>
<evidence type="ECO:0000313" key="2">
    <source>
        <dbReference type="Proteomes" id="UP000776164"/>
    </source>
</evidence>